<dbReference type="AlphaFoldDB" id="I6RDJ9"/>
<dbReference type="EMBL" id="CP003199">
    <property type="protein sequence ID" value="AFM45078.1"/>
    <property type="molecule type" value="Genomic_DNA"/>
</dbReference>
<keyword evidence="1" id="KW-0472">Membrane</keyword>
<sequence>MSYKFMGTTALFAISGAMVLVVINRKKICDKLGFSSTIKNSLFLWLKYIWVE</sequence>
<evidence type="ECO:0000256" key="1">
    <source>
        <dbReference type="SAM" id="Phobius"/>
    </source>
</evidence>
<name>I6RDJ9_MYCHN</name>
<reference evidence="2 3" key="1">
    <citation type="journal article" date="2012" name="J. Bacteriol.">
        <title>Complete genome sequence of Mycoplasma haemocanis strain Illinois.</title>
        <authorList>
            <person name="do Nascimento N.C."/>
            <person name="Guimaraes A.M."/>
            <person name="Santos A.P."/>
            <person name="Sanmiguel P.J."/>
            <person name="Messick J.B."/>
        </authorList>
    </citation>
    <scope>NUCLEOTIDE SEQUENCE [LARGE SCALE GENOMIC DNA]</scope>
    <source>
        <strain evidence="2 3">Illinois</strain>
    </source>
</reference>
<dbReference type="STRING" id="1111676.MHC_06004"/>
<dbReference type="Proteomes" id="UP000009135">
    <property type="component" value="Chromosome"/>
</dbReference>
<dbReference type="KEGG" id="mhe:MHC_06004"/>
<proteinExistence type="predicted"/>
<gene>
    <name evidence="2" type="ordered locus">MHC_06004</name>
</gene>
<evidence type="ECO:0000313" key="3">
    <source>
        <dbReference type="Proteomes" id="UP000009135"/>
    </source>
</evidence>
<evidence type="ECO:0000313" key="2">
    <source>
        <dbReference type="EMBL" id="AFM45078.1"/>
    </source>
</evidence>
<accession>I6RDJ9</accession>
<dbReference type="HOGENOM" id="CLU_3082033_0_0_14"/>
<keyword evidence="1" id="KW-0812">Transmembrane</keyword>
<keyword evidence="3" id="KW-1185">Reference proteome</keyword>
<protein>
    <submittedName>
        <fullName evidence="2">Uncharacterized protein</fullName>
    </submittedName>
</protein>
<feature type="transmembrane region" description="Helical" evidence="1">
    <location>
        <begin position="6"/>
        <end position="23"/>
    </location>
</feature>
<organism evidence="2 3">
    <name type="scientific">Mycoplasma haemocanis (strain Illinois)</name>
    <dbReference type="NCBI Taxonomy" id="1111676"/>
    <lineage>
        <taxon>Bacteria</taxon>
        <taxon>Bacillati</taxon>
        <taxon>Mycoplasmatota</taxon>
        <taxon>Mollicutes</taxon>
        <taxon>Mycoplasmataceae</taxon>
        <taxon>Mycoplasma</taxon>
    </lineage>
</organism>
<keyword evidence="1" id="KW-1133">Transmembrane helix</keyword>